<dbReference type="InterPro" id="IPR050065">
    <property type="entry name" value="GlmU-like"/>
</dbReference>
<dbReference type="EMBL" id="MHRI01000032">
    <property type="protein sequence ID" value="OHA20254.1"/>
    <property type="molecule type" value="Genomic_DNA"/>
</dbReference>
<dbReference type="Pfam" id="PF00483">
    <property type="entry name" value="NTP_transferase"/>
    <property type="match status" value="1"/>
</dbReference>
<evidence type="ECO:0000256" key="1">
    <source>
        <dbReference type="ARBA" id="ARBA00022679"/>
    </source>
</evidence>
<comment type="caution">
    <text evidence="4">The sequence shown here is derived from an EMBL/GenBank/DDBJ whole genome shotgun (WGS) entry which is preliminary data.</text>
</comment>
<accession>A0A1G2M935</accession>
<feature type="domain" description="Nucleotidyl transferase" evidence="3">
    <location>
        <begin position="3"/>
        <end position="174"/>
    </location>
</feature>
<keyword evidence="1" id="KW-0808">Transferase</keyword>
<dbReference type="PANTHER" id="PTHR43584">
    <property type="entry name" value="NUCLEOTIDYL TRANSFERASE"/>
    <property type="match status" value="1"/>
</dbReference>
<name>A0A1G2M935_9BACT</name>
<dbReference type="AlphaFoldDB" id="A0A1G2M935"/>
<evidence type="ECO:0000313" key="4">
    <source>
        <dbReference type="EMBL" id="OHA20254.1"/>
    </source>
</evidence>
<proteinExistence type="predicted"/>
<keyword evidence="2" id="KW-0548">Nucleotidyltransferase</keyword>
<reference evidence="4 5" key="1">
    <citation type="journal article" date="2016" name="Nat. Commun.">
        <title>Thousands of microbial genomes shed light on interconnected biogeochemical processes in an aquifer system.</title>
        <authorList>
            <person name="Anantharaman K."/>
            <person name="Brown C.T."/>
            <person name="Hug L.A."/>
            <person name="Sharon I."/>
            <person name="Castelle C.J."/>
            <person name="Probst A.J."/>
            <person name="Thomas B.C."/>
            <person name="Singh A."/>
            <person name="Wilkins M.J."/>
            <person name="Karaoz U."/>
            <person name="Brodie E.L."/>
            <person name="Williams K.H."/>
            <person name="Hubbard S.S."/>
            <person name="Banfield J.F."/>
        </authorList>
    </citation>
    <scope>NUCLEOTIDE SEQUENCE [LARGE SCALE GENOMIC DNA]</scope>
</reference>
<organism evidence="4 5">
    <name type="scientific">Candidatus Taylorbacteria bacterium RIFCSPHIGHO2_01_FULL_51_15</name>
    <dbReference type="NCBI Taxonomy" id="1802304"/>
    <lineage>
        <taxon>Bacteria</taxon>
        <taxon>Candidatus Tayloriibacteriota</taxon>
    </lineage>
</organism>
<dbReference type="InterPro" id="IPR005835">
    <property type="entry name" value="NTP_transferase_dom"/>
</dbReference>
<dbReference type="GO" id="GO:0016779">
    <property type="term" value="F:nucleotidyltransferase activity"/>
    <property type="evidence" value="ECO:0007669"/>
    <property type="project" value="UniProtKB-KW"/>
</dbReference>
<dbReference type="Proteomes" id="UP000178121">
    <property type="component" value="Unassembled WGS sequence"/>
</dbReference>
<protein>
    <recommendedName>
        <fullName evidence="3">Nucleotidyl transferase domain-containing protein</fullName>
    </recommendedName>
</protein>
<dbReference type="Gene3D" id="3.90.550.10">
    <property type="entry name" value="Spore Coat Polysaccharide Biosynthesis Protein SpsA, Chain A"/>
    <property type="match status" value="1"/>
</dbReference>
<evidence type="ECO:0000256" key="2">
    <source>
        <dbReference type="ARBA" id="ARBA00022695"/>
    </source>
</evidence>
<evidence type="ECO:0000313" key="5">
    <source>
        <dbReference type="Proteomes" id="UP000178121"/>
    </source>
</evidence>
<dbReference type="CDD" id="cd04181">
    <property type="entry name" value="NTP_transferase"/>
    <property type="match status" value="1"/>
</dbReference>
<evidence type="ECO:0000259" key="3">
    <source>
        <dbReference type="Pfam" id="PF00483"/>
    </source>
</evidence>
<dbReference type="InterPro" id="IPR029044">
    <property type="entry name" value="Nucleotide-diphossugar_trans"/>
</dbReference>
<dbReference type="SUPFAM" id="SSF53448">
    <property type="entry name" value="Nucleotide-diphospho-sugar transferases"/>
    <property type="match status" value="1"/>
</dbReference>
<dbReference type="PANTHER" id="PTHR43584:SF8">
    <property type="entry name" value="N-ACETYLMURAMATE ALPHA-1-PHOSPHATE URIDYLYLTRANSFERASE"/>
    <property type="match status" value="1"/>
</dbReference>
<gene>
    <name evidence="4" type="ORF">A2849_02965</name>
</gene>
<sequence length="224" mass="24875">MQAVILAAGLGTRMRPLTNTTAKPLLKVKGRPLLDYTFDALPSEVDEVIMVIGYLGEQIKAYLGESYRGRRIRYVEQKKLEGTAKALFEAKSLLTQRFLVLMADDIYEKTDIQKCLQEEQAMLVMKSEGIGPGGKVLLDERGHLKEVVEGKAHPKGALICTNAFVLSSEIFEYEPVKLTDREGEWGLPQTVVAMSKDHAVAVVEATAWIKITTPEDLKLAEKLV</sequence>